<keyword evidence="4" id="KW-1133">Transmembrane helix</keyword>
<feature type="transmembrane region" description="Helical" evidence="4">
    <location>
        <begin position="236"/>
        <end position="254"/>
    </location>
</feature>
<feature type="region of interest" description="Disordered" evidence="3">
    <location>
        <begin position="117"/>
        <end position="138"/>
    </location>
</feature>
<dbReference type="EMBL" id="CP121196">
    <property type="protein sequence ID" value="XBH19725.1"/>
    <property type="molecule type" value="Genomic_DNA"/>
</dbReference>
<protein>
    <submittedName>
        <fullName evidence="6">Winged helix-turn-helix domain-containing protein</fullName>
    </submittedName>
</protein>
<organism evidence="6">
    <name type="scientific">Telmatobacter sp. DSM 110680</name>
    <dbReference type="NCBI Taxonomy" id="3036704"/>
    <lineage>
        <taxon>Bacteria</taxon>
        <taxon>Pseudomonadati</taxon>
        <taxon>Acidobacteriota</taxon>
        <taxon>Terriglobia</taxon>
        <taxon>Terriglobales</taxon>
        <taxon>Acidobacteriaceae</taxon>
        <taxon>Telmatobacter</taxon>
    </lineage>
</organism>
<dbReference type="GO" id="GO:0006355">
    <property type="term" value="P:regulation of DNA-templated transcription"/>
    <property type="evidence" value="ECO:0007669"/>
    <property type="project" value="InterPro"/>
</dbReference>
<gene>
    <name evidence="6" type="ORF">P8935_10510</name>
</gene>
<evidence type="ECO:0000259" key="5">
    <source>
        <dbReference type="PROSITE" id="PS51755"/>
    </source>
</evidence>
<feature type="transmembrane region" description="Helical" evidence="4">
    <location>
        <begin position="260"/>
        <end position="280"/>
    </location>
</feature>
<evidence type="ECO:0000256" key="4">
    <source>
        <dbReference type="SAM" id="Phobius"/>
    </source>
</evidence>
<proteinExistence type="predicted"/>
<dbReference type="InterPro" id="IPR016032">
    <property type="entry name" value="Sig_transdc_resp-reg_C-effctor"/>
</dbReference>
<keyword evidence="1 2" id="KW-0238">DNA-binding</keyword>
<dbReference type="PROSITE" id="PS51755">
    <property type="entry name" value="OMPR_PHOB"/>
    <property type="match status" value="1"/>
</dbReference>
<feature type="transmembrane region" description="Helical" evidence="4">
    <location>
        <begin position="161"/>
        <end position="180"/>
    </location>
</feature>
<dbReference type="Gene3D" id="1.10.10.10">
    <property type="entry name" value="Winged helix-like DNA-binding domain superfamily/Winged helix DNA-binding domain"/>
    <property type="match status" value="1"/>
</dbReference>
<reference evidence="6" key="1">
    <citation type="submission" date="2023-03" db="EMBL/GenBank/DDBJ databases">
        <title>Edaphobacter sp.</title>
        <authorList>
            <person name="Huber K.J."/>
            <person name="Papendorf J."/>
            <person name="Pilke C."/>
            <person name="Bunk B."/>
            <person name="Sproeer C."/>
            <person name="Pester M."/>
        </authorList>
    </citation>
    <scope>NUCLEOTIDE SEQUENCE</scope>
    <source>
        <strain evidence="6">DSM 110680</strain>
    </source>
</reference>
<dbReference type="Pfam" id="PF00486">
    <property type="entry name" value="Trans_reg_C"/>
    <property type="match status" value="1"/>
</dbReference>
<evidence type="ECO:0000256" key="2">
    <source>
        <dbReference type="PROSITE-ProRule" id="PRU01091"/>
    </source>
</evidence>
<evidence type="ECO:0000256" key="3">
    <source>
        <dbReference type="SAM" id="MobiDB-lite"/>
    </source>
</evidence>
<dbReference type="RefSeq" id="WP_348264946.1">
    <property type="nucleotide sequence ID" value="NZ_CP121196.1"/>
</dbReference>
<name>A0AAU7DR13_9BACT</name>
<evidence type="ECO:0000313" key="6">
    <source>
        <dbReference type="EMBL" id="XBH19725.1"/>
    </source>
</evidence>
<feature type="domain" description="OmpR/PhoB-type" evidence="5">
    <location>
        <begin position="7"/>
        <end position="107"/>
    </location>
</feature>
<keyword evidence="4" id="KW-0812">Transmembrane</keyword>
<dbReference type="AlphaFoldDB" id="A0AAU7DR13"/>
<sequence length="299" mass="32877">MTDTGPVRRYRFGTFEADAVTGELRRQGIRIKLNAQPFQVLLMLLERPGEVLTREEIARALWSDGTFVDYDHGVNSAVNRIRDALGDTAGSPRYVETLARRGYRFVAPVESLAQEADSSLSSAPRNVEKEFEETEPGDLQSSIGNGILASPEELPRTSHKVVQALFLLLQFMYLGFYVGALTNLAEIEDLISPLPRATLILYGLIGTAAILIPVRAFVFCSALFRAPGVQRKFLKMWPGLLIADVAWALSPFLLMHHINAGLALACMALLVYAPFAQRSLMLMGAGRKKIDPSGKPAES</sequence>
<feature type="DNA-binding region" description="OmpR/PhoB-type" evidence="2">
    <location>
        <begin position="7"/>
        <end position="107"/>
    </location>
</feature>
<dbReference type="GO" id="GO:0003677">
    <property type="term" value="F:DNA binding"/>
    <property type="evidence" value="ECO:0007669"/>
    <property type="project" value="UniProtKB-UniRule"/>
</dbReference>
<dbReference type="SUPFAM" id="SSF46894">
    <property type="entry name" value="C-terminal effector domain of the bipartite response regulators"/>
    <property type="match status" value="1"/>
</dbReference>
<dbReference type="InterPro" id="IPR001867">
    <property type="entry name" value="OmpR/PhoB-type_DNA-bd"/>
</dbReference>
<dbReference type="InterPro" id="IPR036388">
    <property type="entry name" value="WH-like_DNA-bd_sf"/>
</dbReference>
<dbReference type="SMART" id="SM00862">
    <property type="entry name" value="Trans_reg_C"/>
    <property type="match status" value="1"/>
</dbReference>
<dbReference type="CDD" id="cd00383">
    <property type="entry name" value="trans_reg_C"/>
    <property type="match status" value="1"/>
</dbReference>
<dbReference type="GO" id="GO:0000160">
    <property type="term" value="P:phosphorelay signal transduction system"/>
    <property type="evidence" value="ECO:0007669"/>
    <property type="project" value="InterPro"/>
</dbReference>
<feature type="transmembrane region" description="Helical" evidence="4">
    <location>
        <begin position="200"/>
        <end position="224"/>
    </location>
</feature>
<accession>A0AAU7DR13</accession>
<keyword evidence="4" id="KW-0472">Membrane</keyword>
<evidence type="ECO:0000256" key="1">
    <source>
        <dbReference type="ARBA" id="ARBA00023125"/>
    </source>
</evidence>